<evidence type="ECO:0000313" key="1">
    <source>
        <dbReference type="EMBL" id="QHU04959.1"/>
    </source>
</evidence>
<sequence>MLGYYIIHKKKDMAKIGPGASLTFQKLLDEQRKKDKTI</sequence>
<reference evidence="1" key="1">
    <citation type="journal article" date="2020" name="Nature">
        <title>Giant virus diversity and host interactions through global metagenomics.</title>
        <authorList>
            <person name="Schulz F."/>
            <person name="Roux S."/>
            <person name="Paez-Espino D."/>
            <person name="Jungbluth S."/>
            <person name="Walsh D.A."/>
            <person name="Denef V.J."/>
            <person name="McMahon K.D."/>
            <person name="Konstantinidis K.T."/>
            <person name="Eloe-Fadrosh E.A."/>
            <person name="Kyrpides N.C."/>
            <person name="Woyke T."/>
        </authorList>
    </citation>
    <scope>NUCLEOTIDE SEQUENCE</scope>
    <source>
        <strain evidence="1">GVMAG-M-3300027708-5</strain>
    </source>
</reference>
<dbReference type="AlphaFoldDB" id="A0A6C0JH87"/>
<accession>A0A6C0JH87</accession>
<organism evidence="1">
    <name type="scientific">viral metagenome</name>
    <dbReference type="NCBI Taxonomy" id="1070528"/>
    <lineage>
        <taxon>unclassified sequences</taxon>
        <taxon>metagenomes</taxon>
        <taxon>organismal metagenomes</taxon>
    </lineage>
</organism>
<protein>
    <submittedName>
        <fullName evidence="1">Uncharacterized protein</fullName>
    </submittedName>
</protein>
<proteinExistence type="predicted"/>
<dbReference type="EMBL" id="MN740405">
    <property type="protein sequence ID" value="QHU04959.1"/>
    <property type="molecule type" value="Genomic_DNA"/>
</dbReference>
<name>A0A6C0JH87_9ZZZZ</name>